<protein>
    <submittedName>
        <fullName evidence="5">Leucine-rich repeat and guanylate kinase domain-containing protein-like</fullName>
    </submittedName>
</protein>
<reference evidence="5" key="1">
    <citation type="submission" date="2025-08" db="UniProtKB">
        <authorList>
            <consortium name="RefSeq"/>
        </authorList>
    </citation>
    <scope>IDENTIFICATION</scope>
</reference>
<dbReference type="InterPro" id="IPR027417">
    <property type="entry name" value="P-loop_NTPase"/>
</dbReference>
<dbReference type="PROSITE" id="PS50052">
    <property type="entry name" value="GUANYLATE_KINASE_2"/>
    <property type="match status" value="1"/>
</dbReference>
<dbReference type="RefSeq" id="XP_029642774.1">
    <property type="nucleotide sequence ID" value="XM_029786914.2"/>
</dbReference>
<accession>A0A6P7SWX3</accession>
<name>A0A6P7SWX3_9MOLL</name>
<dbReference type="PANTHER" id="PTHR15454:SF56">
    <property type="entry name" value="PROTEIN PHOSPHATASE 1 REGULATORY SUBUNIT 7-RELATED"/>
    <property type="match status" value="1"/>
</dbReference>
<dbReference type="Gene3D" id="3.80.10.10">
    <property type="entry name" value="Ribonuclease Inhibitor"/>
    <property type="match status" value="2"/>
</dbReference>
<gene>
    <name evidence="5" type="primary">LOC115217272</name>
</gene>
<evidence type="ECO:0000259" key="3">
    <source>
        <dbReference type="PROSITE" id="PS50052"/>
    </source>
</evidence>
<dbReference type="Pfam" id="PF00625">
    <property type="entry name" value="Guanylate_kin"/>
    <property type="match status" value="1"/>
</dbReference>
<keyword evidence="2" id="KW-0677">Repeat</keyword>
<dbReference type="InterPro" id="IPR032675">
    <property type="entry name" value="LRR_dom_sf"/>
</dbReference>
<evidence type="ECO:0000256" key="1">
    <source>
        <dbReference type="ARBA" id="ARBA00022614"/>
    </source>
</evidence>
<dbReference type="Proteomes" id="UP000515154">
    <property type="component" value="Linkage group LG11"/>
</dbReference>
<feature type="domain" description="Guanylate kinase-like" evidence="3">
    <location>
        <begin position="339"/>
        <end position="522"/>
    </location>
</feature>
<dbReference type="Pfam" id="PF12799">
    <property type="entry name" value="LRR_4"/>
    <property type="match status" value="2"/>
</dbReference>
<evidence type="ECO:0000313" key="4">
    <source>
        <dbReference type="Proteomes" id="UP000515154"/>
    </source>
</evidence>
<keyword evidence="1" id="KW-0433">Leucine-rich repeat</keyword>
<sequence>MQDTALEMEDDTSTSDESEVIELTKDDQVITERICKNLSDLANIQKSFSGQLQYSAFYGIDLELKNMEALKPYSYLQKIDVSNNQISNLSPLINLEHLIILNVSNNLIYELSSSYLPNTLKHADFSRNLIEEICDFQYHPKLTSLYLDYNKIKRIKGLHQCERLHSLSLAYNMISRIENLECLPLQYLNLSHNYLTKIENLETLVNLREVNLSSNSISSLNGLKGHHVLEVINVNNNKIKSIDEILHINGLPLLRIFTILKNPIEDVPNCSKIILFHIQRLLELNGSPVSIHDKVEATNMFSPSLEVVTSNSHMIHTMYAFLASNKIRNITLANIKEHYPIIVLVGPEGSGNRLLAMRLADDFPNHLGFGITETTRIIYPGEVENKDFNFITVNAYKKSVESGEYLVTNKYIKDYFGLKRTTLENLAEDRKACITHMQLEAMISLQNTVLMPQFILTLHTSETAQNEYMQALGVYTESDITKALQSREELIEFNQNHAGSFCHFISTDSLEVAYQNLQNYIKQWLSSQRNIYNETRMTPISNAISSSENLFVAPERGTVEEESVKRRRFVAKQIVRAVVPTLYEKIERSSCMEIDEEERSRRNSRISALRDLKALQNIQRDSRGIITEPEEVPSDIVRRASLEFEEFERIYRGSRRGTALNLEKIVDIHGDFKSCSGVLVNSVETNSRLKYRTSKPKMYDNDTTGHYDKLSQLVDKYDAKTKHPDTRLQEVPKAKSLSESHVPVRLGSAKHTVVPPIHTSTI</sequence>
<organism evidence="4 5">
    <name type="scientific">Octopus sinensis</name>
    <name type="common">East Asian common octopus</name>
    <dbReference type="NCBI Taxonomy" id="2607531"/>
    <lineage>
        <taxon>Eukaryota</taxon>
        <taxon>Metazoa</taxon>
        <taxon>Spiralia</taxon>
        <taxon>Lophotrochozoa</taxon>
        <taxon>Mollusca</taxon>
        <taxon>Cephalopoda</taxon>
        <taxon>Coleoidea</taxon>
        <taxon>Octopodiformes</taxon>
        <taxon>Octopoda</taxon>
        <taxon>Incirrata</taxon>
        <taxon>Octopodidae</taxon>
        <taxon>Octopus</taxon>
    </lineage>
</organism>
<dbReference type="KEGG" id="osn:115217272"/>
<dbReference type="GO" id="GO:0005737">
    <property type="term" value="C:cytoplasm"/>
    <property type="evidence" value="ECO:0007669"/>
    <property type="project" value="TreeGrafter"/>
</dbReference>
<dbReference type="Gene3D" id="3.40.50.300">
    <property type="entry name" value="P-loop containing nucleotide triphosphate hydrolases"/>
    <property type="match status" value="1"/>
</dbReference>
<dbReference type="PANTHER" id="PTHR15454">
    <property type="entry name" value="NISCHARIN RELATED"/>
    <property type="match status" value="1"/>
</dbReference>
<dbReference type="SUPFAM" id="SSF52540">
    <property type="entry name" value="P-loop containing nucleoside triphosphate hydrolases"/>
    <property type="match status" value="1"/>
</dbReference>
<proteinExistence type="predicted"/>
<dbReference type="PROSITE" id="PS51450">
    <property type="entry name" value="LRR"/>
    <property type="match status" value="5"/>
</dbReference>
<dbReference type="InterPro" id="IPR001611">
    <property type="entry name" value="Leu-rich_rpt"/>
</dbReference>
<evidence type="ECO:0000313" key="5">
    <source>
        <dbReference type="RefSeq" id="XP_029642774.1"/>
    </source>
</evidence>
<dbReference type="AlphaFoldDB" id="A0A6P7SWX3"/>
<dbReference type="SMART" id="SM00072">
    <property type="entry name" value="GuKc"/>
    <property type="match status" value="1"/>
</dbReference>
<evidence type="ECO:0000256" key="2">
    <source>
        <dbReference type="ARBA" id="ARBA00022737"/>
    </source>
</evidence>
<dbReference type="SMART" id="SM00365">
    <property type="entry name" value="LRR_SD22"/>
    <property type="match status" value="6"/>
</dbReference>
<keyword evidence="4" id="KW-1185">Reference proteome</keyword>
<dbReference type="InterPro" id="IPR025875">
    <property type="entry name" value="Leu-rich_rpt_4"/>
</dbReference>
<dbReference type="InterPro" id="IPR008144">
    <property type="entry name" value="Guanylate_kin-like_dom"/>
</dbReference>
<dbReference type="SUPFAM" id="SSF52058">
    <property type="entry name" value="L domain-like"/>
    <property type="match status" value="1"/>
</dbReference>
<dbReference type="InterPro" id="IPR008145">
    <property type="entry name" value="GK/Ca_channel_bsu"/>
</dbReference>